<dbReference type="Pfam" id="PF00828">
    <property type="entry name" value="Ribosomal_L27A"/>
    <property type="match status" value="1"/>
</dbReference>
<dbReference type="GO" id="GO:0022625">
    <property type="term" value="C:cytosolic large ribosomal subunit"/>
    <property type="evidence" value="ECO:0007669"/>
    <property type="project" value="TreeGrafter"/>
</dbReference>
<evidence type="ECO:0000256" key="5">
    <source>
        <dbReference type="SAM" id="MobiDB-lite"/>
    </source>
</evidence>
<keyword evidence="8" id="KW-1185">Reference proteome</keyword>
<comment type="caution">
    <text evidence="7">The sequence shown here is derived from an EMBL/GenBank/DDBJ whole genome shotgun (WGS) entry which is preliminary data.</text>
</comment>
<dbReference type="InterPro" id="IPR021131">
    <property type="entry name" value="Ribosomal_uL15/eL18"/>
</dbReference>
<name>A0A090CZX0_9BACT</name>
<proteinExistence type="inferred from homology"/>
<dbReference type="Proteomes" id="UP000031552">
    <property type="component" value="Unassembled WGS sequence"/>
</dbReference>
<evidence type="ECO:0000256" key="2">
    <source>
        <dbReference type="ARBA" id="ARBA00022980"/>
    </source>
</evidence>
<dbReference type="Gene3D" id="3.100.10.10">
    <property type="match status" value="1"/>
</dbReference>
<dbReference type="SUPFAM" id="SSF52080">
    <property type="entry name" value="Ribosomal proteins L15p and L18e"/>
    <property type="match status" value="1"/>
</dbReference>
<reference evidence="7" key="1">
    <citation type="submission" date="2013-12" db="EMBL/GenBank/DDBJ databases">
        <authorList>
            <person name="Linke B."/>
        </authorList>
    </citation>
    <scope>NUCLEOTIDE SEQUENCE [LARGE SCALE GENOMIC DNA]</scope>
    <source>
        <strain evidence="7">CRIB-18</strain>
    </source>
</reference>
<keyword evidence="4" id="KW-0699">rRNA-binding</keyword>
<comment type="subunit">
    <text evidence="4">Part of the 50S ribosomal subunit.</text>
</comment>
<dbReference type="AlphaFoldDB" id="A0A090CZX0"/>
<feature type="region of interest" description="Disordered" evidence="5">
    <location>
        <begin position="1"/>
        <end position="47"/>
    </location>
</feature>
<evidence type="ECO:0000313" key="8">
    <source>
        <dbReference type="Proteomes" id="UP000031552"/>
    </source>
</evidence>
<dbReference type="EMBL" id="CCEJ010000001">
    <property type="protein sequence ID" value="CDR33070.1"/>
    <property type="molecule type" value="Genomic_DNA"/>
</dbReference>
<keyword evidence="4" id="KW-0694">RNA-binding</keyword>
<accession>A0A090CZX0</accession>
<gene>
    <name evidence="4 7" type="primary">rplO</name>
    <name evidence="7" type="ORF">CSEC_0231</name>
</gene>
<dbReference type="InterPro" id="IPR036227">
    <property type="entry name" value="Ribosomal_uL15/eL18_sf"/>
</dbReference>
<evidence type="ECO:0000256" key="1">
    <source>
        <dbReference type="ARBA" id="ARBA00007320"/>
    </source>
</evidence>
<keyword evidence="2 4" id="KW-0689">Ribosomal protein</keyword>
<dbReference type="OrthoDB" id="9810293at2"/>
<dbReference type="PANTHER" id="PTHR12934:SF11">
    <property type="entry name" value="LARGE RIBOSOMAL SUBUNIT PROTEIN UL15M"/>
    <property type="match status" value="1"/>
</dbReference>
<dbReference type="GO" id="GO:0006412">
    <property type="term" value="P:translation"/>
    <property type="evidence" value="ECO:0007669"/>
    <property type="project" value="UniProtKB-UniRule"/>
</dbReference>
<comment type="function">
    <text evidence="4">Binds to the 23S rRNA.</text>
</comment>
<organism evidence="7 8">
    <name type="scientific">Candidatus Criblamydia sequanensis CRIB-18</name>
    <dbReference type="NCBI Taxonomy" id="1437425"/>
    <lineage>
        <taxon>Bacteria</taxon>
        <taxon>Pseudomonadati</taxon>
        <taxon>Chlamydiota</taxon>
        <taxon>Chlamydiia</taxon>
        <taxon>Parachlamydiales</taxon>
        <taxon>Candidatus Criblamydiaceae</taxon>
        <taxon>Candidatus Criblamydia</taxon>
    </lineage>
</organism>
<dbReference type="PANTHER" id="PTHR12934">
    <property type="entry name" value="50S RIBOSOMAL PROTEIN L15"/>
    <property type="match status" value="1"/>
</dbReference>
<dbReference type="eggNOG" id="COG0200">
    <property type="taxonomic scope" value="Bacteria"/>
</dbReference>
<dbReference type="GO" id="GO:0019843">
    <property type="term" value="F:rRNA binding"/>
    <property type="evidence" value="ECO:0007669"/>
    <property type="project" value="UniProtKB-UniRule"/>
</dbReference>
<dbReference type="RefSeq" id="WP_041016565.1">
    <property type="nucleotide sequence ID" value="NZ_CCEJ010000001.1"/>
</dbReference>
<evidence type="ECO:0000313" key="7">
    <source>
        <dbReference type="EMBL" id="CDR33070.1"/>
    </source>
</evidence>
<reference evidence="7" key="2">
    <citation type="submission" date="2014-09" db="EMBL/GenBank/DDBJ databases">
        <title>Criblamydia sequanensis harbors a mega-plasmid encoding arsenite resistance.</title>
        <authorList>
            <person name="Bertelli C."/>
            <person name="Goesmann A."/>
            <person name="Greub G."/>
        </authorList>
    </citation>
    <scope>NUCLEOTIDE SEQUENCE [LARGE SCALE GENOMIC DNA]</scope>
    <source>
        <strain evidence="7">CRIB-18</strain>
    </source>
</reference>
<dbReference type="HAMAP" id="MF_01341">
    <property type="entry name" value="Ribosomal_uL15"/>
    <property type="match status" value="1"/>
</dbReference>
<dbReference type="STRING" id="1437425.CSEC_0231"/>
<dbReference type="GO" id="GO:0003735">
    <property type="term" value="F:structural constituent of ribosome"/>
    <property type="evidence" value="ECO:0007669"/>
    <property type="project" value="InterPro"/>
</dbReference>
<feature type="compositionally biased region" description="Basic and acidic residues" evidence="5">
    <location>
        <begin position="36"/>
        <end position="47"/>
    </location>
</feature>
<evidence type="ECO:0000256" key="4">
    <source>
        <dbReference type="HAMAP-Rule" id="MF_01341"/>
    </source>
</evidence>
<dbReference type="NCBIfam" id="TIGR01071">
    <property type="entry name" value="rplO_bact"/>
    <property type="match status" value="1"/>
</dbReference>
<evidence type="ECO:0000259" key="6">
    <source>
        <dbReference type="Pfam" id="PF00828"/>
    </source>
</evidence>
<feature type="compositionally biased region" description="Polar residues" evidence="5">
    <location>
        <begin position="1"/>
        <end position="10"/>
    </location>
</feature>
<dbReference type="InterPro" id="IPR030878">
    <property type="entry name" value="Ribosomal_uL15"/>
</dbReference>
<protein>
    <recommendedName>
        <fullName evidence="4">Large ribosomal subunit protein uL15</fullName>
    </recommendedName>
</protein>
<sequence>MLTLGSLSNTSKDRKRKRRVGRGISSGAGKTCNRGTKGEGARSGWRKRETYEGGQFRTYMKFPERGFSNVRFQRKLDAINLDQIDAIYENGEVVSLATLKEKGFLKSKSHGLKILGNGSLTKKVKIEAVALSKTAKEKLEQADIQVKLLEV</sequence>
<evidence type="ECO:0000256" key="3">
    <source>
        <dbReference type="ARBA" id="ARBA00023274"/>
    </source>
</evidence>
<comment type="similarity">
    <text evidence="1 4">Belongs to the universal ribosomal protein uL15 family.</text>
</comment>
<dbReference type="InterPro" id="IPR005749">
    <property type="entry name" value="Ribosomal_uL15_bac-type"/>
</dbReference>
<feature type="domain" description="Large ribosomal subunit protein uL15/eL18" evidence="6">
    <location>
        <begin position="79"/>
        <end position="142"/>
    </location>
</feature>
<keyword evidence="3 4" id="KW-0687">Ribonucleoprotein</keyword>